<dbReference type="GO" id="GO:0006310">
    <property type="term" value="P:DNA recombination"/>
    <property type="evidence" value="ECO:0007669"/>
    <property type="project" value="UniProtKB-KW"/>
</dbReference>
<accession>A0A7D9I308</accession>
<evidence type="ECO:0000259" key="2">
    <source>
        <dbReference type="Pfam" id="PF05970"/>
    </source>
</evidence>
<dbReference type="Proteomes" id="UP001152795">
    <property type="component" value="Unassembled WGS sequence"/>
</dbReference>
<dbReference type="InterPro" id="IPR010285">
    <property type="entry name" value="DNA_helicase_pif1-like_DEAD"/>
</dbReference>
<feature type="domain" description="DNA helicase Pif1-like DEAD-box helicase" evidence="2">
    <location>
        <begin position="7"/>
        <end position="147"/>
    </location>
</feature>
<comment type="catalytic activity">
    <reaction evidence="1">
        <text>ATP + H2O = ADP + phosphate + H(+)</text>
        <dbReference type="Rhea" id="RHEA:13065"/>
        <dbReference type="ChEBI" id="CHEBI:15377"/>
        <dbReference type="ChEBI" id="CHEBI:15378"/>
        <dbReference type="ChEBI" id="CHEBI:30616"/>
        <dbReference type="ChEBI" id="CHEBI:43474"/>
        <dbReference type="ChEBI" id="CHEBI:456216"/>
        <dbReference type="EC" id="5.6.2.3"/>
    </reaction>
</comment>
<dbReference type="OrthoDB" id="416437at2759"/>
<dbReference type="InterPro" id="IPR036691">
    <property type="entry name" value="Endo/exonu/phosph_ase_sf"/>
</dbReference>
<proteinExistence type="inferred from homology"/>
<dbReference type="GO" id="GO:0006281">
    <property type="term" value="P:DNA repair"/>
    <property type="evidence" value="ECO:0007669"/>
    <property type="project" value="UniProtKB-KW"/>
</dbReference>
<name>A0A7D9I308_PARCT</name>
<dbReference type="GO" id="GO:0016787">
    <property type="term" value="F:hydrolase activity"/>
    <property type="evidence" value="ECO:0007669"/>
    <property type="project" value="UniProtKB-KW"/>
</dbReference>
<keyword evidence="1" id="KW-0234">DNA repair</keyword>
<dbReference type="GO" id="GO:0000723">
    <property type="term" value="P:telomere maintenance"/>
    <property type="evidence" value="ECO:0007669"/>
    <property type="project" value="InterPro"/>
</dbReference>
<dbReference type="SUPFAM" id="SSF56219">
    <property type="entry name" value="DNase I-like"/>
    <property type="match status" value="1"/>
</dbReference>
<evidence type="ECO:0000256" key="1">
    <source>
        <dbReference type="RuleBase" id="RU363044"/>
    </source>
</evidence>
<dbReference type="GO" id="GO:0043139">
    <property type="term" value="F:5'-3' DNA helicase activity"/>
    <property type="evidence" value="ECO:0007669"/>
    <property type="project" value="UniProtKB-EC"/>
</dbReference>
<dbReference type="GO" id="GO:0005524">
    <property type="term" value="F:ATP binding"/>
    <property type="evidence" value="ECO:0007669"/>
    <property type="project" value="UniProtKB-KW"/>
</dbReference>
<dbReference type="PANTHER" id="PTHR47642">
    <property type="entry name" value="ATP-DEPENDENT DNA HELICASE"/>
    <property type="match status" value="1"/>
</dbReference>
<sequence length="516" mass="58441">MNPELPSVLLMAPTGVAALNINGTTVNTALAIPRECGNNVPAMSDQRRTQMRLSLAELKLIIIDEISMVSNMGLLHIHQRLKEIFVTPNSELFAGISVLVFGDFFQLPPIRSAKTFSNYKNDAFNLYHPWHVFKMAELTQMMRQKDDIAFTQLLNRVRTASHTDDDIRYIQSRKITPNALHIFAESAPVDEYNIDRLEKIQSPQLYILEASDQFPPHVRKQDIERVLSKGRSETGGLDTKILIKENARVMLTTNVDISDRLINGQLGTLESKHIRANPKVQEEYERLRETSSLEPHITTDLCNKETVSICLLNIRSLKKHCLHLSSDQILSKCDVLALTETQLLTSVQNDDINSILKDFSLHKQDQNSDKFLSLAVCYKDAIRLSDTEYFSSINGLRFLLNNSGGNPLSCLLLYRKHGGNIQQFIACLDYIITSLDIDVIFGDFNIDYFNEKNISLLKLLAESLNYVQLVSKPTFVSSGSLLDHVYVKQSISNKMEANVVSVYYSDHEAVKITVRF</sequence>
<dbReference type="Pfam" id="PF05970">
    <property type="entry name" value="PIF1"/>
    <property type="match status" value="1"/>
</dbReference>
<dbReference type="EMBL" id="CACRXK020002916">
    <property type="protein sequence ID" value="CAB3996648.1"/>
    <property type="molecule type" value="Genomic_DNA"/>
</dbReference>
<dbReference type="PANTHER" id="PTHR47642:SF5">
    <property type="entry name" value="ATP-DEPENDENT DNA HELICASE"/>
    <property type="match status" value="1"/>
</dbReference>
<keyword evidence="1" id="KW-0233">DNA recombination</keyword>
<gene>
    <name evidence="3" type="ORF">PACLA_8A006115</name>
</gene>
<dbReference type="SUPFAM" id="SSF52540">
    <property type="entry name" value="P-loop containing nucleoside triphosphate hydrolases"/>
    <property type="match status" value="2"/>
</dbReference>
<keyword evidence="1" id="KW-0547">Nucleotide-binding</keyword>
<keyword evidence="4" id="KW-1185">Reference proteome</keyword>
<keyword evidence="1 3" id="KW-0347">Helicase</keyword>
<keyword evidence="1" id="KW-0067">ATP-binding</keyword>
<keyword evidence="1" id="KW-0378">Hydrolase</keyword>
<comment type="similarity">
    <text evidence="1">Belongs to the helicase family.</text>
</comment>
<dbReference type="Gene3D" id="3.40.50.300">
    <property type="entry name" value="P-loop containing nucleotide triphosphate hydrolases"/>
    <property type="match status" value="1"/>
</dbReference>
<keyword evidence="1" id="KW-0227">DNA damage</keyword>
<comment type="cofactor">
    <cofactor evidence="1">
        <name>Mg(2+)</name>
        <dbReference type="ChEBI" id="CHEBI:18420"/>
    </cofactor>
</comment>
<dbReference type="InterPro" id="IPR027417">
    <property type="entry name" value="P-loop_NTPase"/>
</dbReference>
<dbReference type="AlphaFoldDB" id="A0A7D9I308"/>
<reference evidence="3" key="1">
    <citation type="submission" date="2020-04" db="EMBL/GenBank/DDBJ databases">
        <authorList>
            <person name="Alioto T."/>
            <person name="Alioto T."/>
            <person name="Gomez Garrido J."/>
        </authorList>
    </citation>
    <scope>NUCLEOTIDE SEQUENCE</scope>
    <source>
        <strain evidence="3">A484AB</strain>
    </source>
</reference>
<dbReference type="EC" id="5.6.2.3" evidence="1"/>
<protein>
    <recommendedName>
        <fullName evidence="1">ATP-dependent DNA helicase</fullName>
        <ecNumber evidence="1">5.6.2.3</ecNumber>
    </recommendedName>
</protein>
<evidence type="ECO:0000313" key="3">
    <source>
        <dbReference type="EMBL" id="CAB3996648.1"/>
    </source>
</evidence>
<dbReference type="InterPro" id="IPR051055">
    <property type="entry name" value="PIF1_helicase"/>
</dbReference>
<dbReference type="Gene3D" id="3.60.10.10">
    <property type="entry name" value="Endonuclease/exonuclease/phosphatase"/>
    <property type="match status" value="1"/>
</dbReference>
<comment type="caution">
    <text evidence="3">The sequence shown here is derived from an EMBL/GenBank/DDBJ whole genome shotgun (WGS) entry which is preliminary data.</text>
</comment>
<evidence type="ECO:0000313" key="4">
    <source>
        <dbReference type="Proteomes" id="UP001152795"/>
    </source>
</evidence>
<organism evidence="3 4">
    <name type="scientific">Paramuricea clavata</name>
    <name type="common">Red gorgonian</name>
    <name type="synonym">Violescent sea-whip</name>
    <dbReference type="NCBI Taxonomy" id="317549"/>
    <lineage>
        <taxon>Eukaryota</taxon>
        <taxon>Metazoa</taxon>
        <taxon>Cnidaria</taxon>
        <taxon>Anthozoa</taxon>
        <taxon>Octocorallia</taxon>
        <taxon>Malacalcyonacea</taxon>
        <taxon>Plexauridae</taxon>
        <taxon>Paramuricea</taxon>
    </lineage>
</organism>